<dbReference type="PANTHER" id="PTHR42912">
    <property type="entry name" value="METHYLTRANSFERASE"/>
    <property type="match status" value="1"/>
</dbReference>
<dbReference type="EMBL" id="CP036426">
    <property type="protein sequence ID" value="QDV33138.1"/>
    <property type="molecule type" value="Genomic_DNA"/>
</dbReference>
<sequence length="224" mass="24781">MADDAPPGGFDRAAWFYEPLARIYSLGKIEAAKASQLGLMNPGDRVLYVGVGAGEDAVLAARVGADLTCIDLSGRMLARARTKFERAGLRGEFIRGDVFEHDRIGHYDVVAANFFLNCFERGPMRRMLRHLSGLVRPGGRLLIADVAAPSGNRLQRQLHRGYNGVGLALYWAMGLVPLHPIHDYRRYFGEAGLRCIRVRDFRVLPFGPVSFQAIEAQRLADPEG</sequence>
<dbReference type="InterPro" id="IPR041698">
    <property type="entry name" value="Methyltransf_25"/>
</dbReference>
<name>A0A518GX18_9BACT</name>
<gene>
    <name evidence="2" type="primary">prmA</name>
    <name evidence="2" type="ORF">ElP_09800</name>
</gene>
<reference evidence="2 3" key="1">
    <citation type="submission" date="2019-02" db="EMBL/GenBank/DDBJ databases">
        <title>Deep-cultivation of Planctomycetes and their phenomic and genomic characterization uncovers novel biology.</title>
        <authorList>
            <person name="Wiegand S."/>
            <person name="Jogler M."/>
            <person name="Boedeker C."/>
            <person name="Pinto D."/>
            <person name="Vollmers J."/>
            <person name="Rivas-Marin E."/>
            <person name="Kohn T."/>
            <person name="Peeters S.H."/>
            <person name="Heuer A."/>
            <person name="Rast P."/>
            <person name="Oberbeckmann S."/>
            <person name="Bunk B."/>
            <person name="Jeske O."/>
            <person name="Meyerdierks A."/>
            <person name="Storesund J.E."/>
            <person name="Kallscheuer N."/>
            <person name="Luecker S."/>
            <person name="Lage O.M."/>
            <person name="Pohl T."/>
            <person name="Merkel B.J."/>
            <person name="Hornburger P."/>
            <person name="Mueller R.-W."/>
            <person name="Bruemmer F."/>
            <person name="Labrenz M."/>
            <person name="Spormann A.M."/>
            <person name="Op den Camp H."/>
            <person name="Overmann J."/>
            <person name="Amann R."/>
            <person name="Jetten M.S.M."/>
            <person name="Mascher T."/>
            <person name="Medema M.H."/>
            <person name="Devos D.P."/>
            <person name="Kaster A.-K."/>
            <person name="Ovreas L."/>
            <person name="Rohde M."/>
            <person name="Galperin M.Y."/>
            <person name="Jogler C."/>
        </authorList>
    </citation>
    <scope>NUCLEOTIDE SEQUENCE [LARGE SCALE GENOMIC DNA]</scope>
    <source>
        <strain evidence="2 3">ElP</strain>
    </source>
</reference>
<proteinExistence type="predicted"/>
<accession>A0A518GX18</accession>
<dbReference type="GO" id="GO:0032259">
    <property type="term" value="P:methylation"/>
    <property type="evidence" value="ECO:0007669"/>
    <property type="project" value="UniProtKB-KW"/>
</dbReference>
<dbReference type="Proteomes" id="UP000317835">
    <property type="component" value="Chromosome"/>
</dbReference>
<dbReference type="Gene3D" id="3.40.50.150">
    <property type="entry name" value="Vaccinia Virus protein VP39"/>
    <property type="match status" value="1"/>
</dbReference>
<dbReference type="InterPro" id="IPR029063">
    <property type="entry name" value="SAM-dependent_MTases_sf"/>
</dbReference>
<dbReference type="Pfam" id="PF13649">
    <property type="entry name" value="Methyltransf_25"/>
    <property type="match status" value="1"/>
</dbReference>
<dbReference type="GO" id="GO:0008168">
    <property type="term" value="F:methyltransferase activity"/>
    <property type="evidence" value="ECO:0007669"/>
    <property type="project" value="UniProtKB-KW"/>
</dbReference>
<protein>
    <submittedName>
        <fullName evidence="2">Ribosomal protein L11 methyltransferase</fullName>
        <ecNumber evidence="2">2.1.1.-</ecNumber>
    </submittedName>
</protein>
<dbReference type="InterPro" id="IPR050508">
    <property type="entry name" value="Methyltransf_Superfamily"/>
</dbReference>
<keyword evidence="3" id="KW-1185">Reference proteome</keyword>
<dbReference type="PANTHER" id="PTHR42912:SF93">
    <property type="entry name" value="N6-ADENOSINE-METHYLTRANSFERASE TMT1A"/>
    <property type="match status" value="1"/>
</dbReference>
<evidence type="ECO:0000313" key="2">
    <source>
        <dbReference type="EMBL" id="QDV33138.1"/>
    </source>
</evidence>
<dbReference type="AlphaFoldDB" id="A0A518GX18"/>
<evidence type="ECO:0000313" key="3">
    <source>
        <dbReference type="Proteomes" id="UP000317835"/>
    </source>
</evidence>
<dbReference type="EC" id="2.1.1.-" evidence="2"/>
<organism evidence="2 3">
    <name type="scientific">Tautonia plasticadhaerens</name>
    <dbReference type="NCBI Taxonomy" id="2527974"/>
    <lineage>
        <taxon>Bacteria</taxon>
        <taxon>Pseudomonadati</taxon>
        <taxon>Planctomycetota</taxon>
        <taxon>Planctomycetia</taxon>
        <taxon>Isosphaerales</taxon>
        <taxon>Isosphaeraceae</taxon>
        <taxon>Tautonia</taxon>
    </lineage>
</organism>
<keyword evidence="2" id="KW-0489">Methyltransferase</keyword>
<feature type="domain" description="Methyltransferase" evidence="1">
    <location>
        <begin position="46"/>
        <end position="139"/>
    </location>
</feature>
<keyword evidence="2" id="KW-0687">Ribonucleoprotein</keyword>
<keyword evidence="2" id="KW-0808">Transferase</keyword>
<dbReference type="CDD" id="cd02440">
    <property type="entry name" value="AdoMet_MTases"/>
    <property type="match status" value="1"/>
</dbReference>
<dbReference type="GO" id="GO:0005840">
    <property type="term" value="C:ribosome"/>
    <property type="evidence" value="ECO:0007669"/>
    <property type="project" value="UniProtKB-KW"/>
</dbReference>
<keyword evidence="2" id="KW-0689">Ribosomal protein</keyword>
<dbReference type="SUPFAM" id="SSF53335">
    <property type="entry name" value="S-adenosyl-L-methionine-dependent methyltransferases"/>
    <property type="match status" value="1"/>
</dbReference>
<dbReference type="OrthoDB" id="286021at2"/>
<evidence type="ECO:0000259" key="1">
    <source>
        <dbReference type="Pfam" id="PF13649"/>
    </source>
</evidence>
<dbReference type="RefSeq" id="WP_145267549.1">
    <property type="nucleotide sequence ID" value="NZ_CP036426.1"/>
</dbReference>
<dbReference type="KEGG" id="tpla:ElP_09800"/>